<organism evidence="8 9">
    <name type="scientific">Williamwhitmania taraxaci</name>
    <dbReference type="NCBI Taxonomy" id="1640674"/>
    <lineage>
        <taxon>Bacteria</taxon>
        <taxon>Pseudomonadati</taxon>
        <taxon>Bacteroidota</taxon>
        <taxon>Bacteroidia</taxon>
        <taxon>Bacteroidales</taxon>
        <taxon>Williamwhitmaniaceae</taxon>
        <taxon>Williamwhitmania</taxon>
    </lineage>
</organism>
<feature type="transmembrane region" description="Helical" evidence="6">
    <location>
        <begin position="55"/>
        <end position="76"/>
    </location>
</feature>
<evidence type="ECO:0000256" key="4">
    <source>
        <dbReference type="ARBA" id="ARBA00022989"/>
    </source>
</evidence>
<sequence length="206" mass="23212">MITEIFSSVVSWYMEHINYGTITLLMAIESSFIPFPSEVIIPPAAWKAAQGDLNVYLVFFFSTLGSLIGALFNYYFALFFGRKIVYQLAESRFGKMMLLSRSGVEKAEAYFVRHGKSSTLIGRLVPGIRQLISLPAGLAKMNLKSFLLYTLIGSAVWNAILTVLGYSLYSQKALLDTYYTELSYGLLVLGVCFGIYLVYHFKKKHE</sequence>
<feature type="transmembrane region" description="Helical" evidence="6">
    <location>
        <begin position="181"/>
        <end position="199"/>
    </location>
</feature>
<dbReference type="RefSeq" id="WP_092437885.1">
    <property type="nucleotide sequence ID" value="NZ_FMYP01000026.1"/>
</dbReference>
<keyword evidence="3 6" id="KW-0812">Transmembrane</keyword>
<feature type="domain" description="VTT" evidence="7">
    <location>
        <begin position="44"/>
        <end position="167"/>
    </location>
</feature>
<dbReference type="GO" id="GO:0005886">
    <property type="term" value="C:plasma membrane"/>
    <property type="evidence" value="ECO:0007669"/>
    <property type="project" value="UniProtKB-SubCell"/>
</dbReference>
<keyword evidence="2" id="KW-1003">Cell membrane</keyword>
<proteinExistence type="predicted"/>
<keyword evidence="4 6" id="KW-1133">Transmembrane helix</keyword>
<dbReference type="OrthoDB" id="9813426at2"/>
<evidence type="ECO:0000259" key="7">
    <source>
        <dbReference type="Pfam" id="PF09335"/>
    </source>
</evidence>
<accession>A0A1G6KPV3</accession>
<protein>
    <submittedName>
        <fullName evidence="8">Membrane protein DedA, SNARE-associated domain</fullName>
    </submittedName>
</protein>
<comment type="subcellular location">
    <subcellularLocation>
        <location evidence="1">Cell membrane</location>
        <topology evidence="1">Multi-pass membrane protein</topology>
    </subcellularLocation>
</comment>
<evidence type="ECO:0000256" key="3">
    <source>
        <dbReference type="ARBA" id="ARBA00022692"/>
    </source>
</evidence>
<feature type="transmembrane region" description="Helical" evidence="6">
    <location>
        <begin position="146"/>
        <end position="169"/>
    </location>
</feature>
<dbReference type="PANTHER" id="PTHR42709">
    <property type="entry name" value="ALKALINE PHOSPHATASE LIKE PROTEIN"/>
    <property type="match status" value="1"/>
</dbReference>
<keyword evidence="9" id="KW-1185">Reference proteome</keyword>
<evidence type="ECO:0000256" key="6">
    <source>
        <dbReference type="SAM" id="Phobius"/>
    </source>
</evidence>
<keyword evidence="5 6" id="KW-0472">Membrane</keyword>
<evidence type="ECO:0000313" key="8">
    <source>
        <dbReference type="EMBL" id="SDC33004.1"/>
    </source>
</evidence>
<dbReference type="STRING" id="1640674.SAMN05216323_102619"/>
<dbReference type="AlphaFoldDB" id="A0A1G6KPV3"/>
<dbReference type="InterPro" id="IPR032816">
    <property type="entry name" value="VTT_dom"/>
</dbReference>
<evidence type="ECO:0000256" key="5">
    <source>
        <dbReference type="ARBA" id="ARBA00023136"/>
    </source>
</evidence>
<gene>
    <name evidence="8" type="ORF">SAMN05216323_102619</name>
</gene>
<dbReference type="Proteomes" id="UP000199452">
    <property type="component" value="Unassembled WGS sequence"/>
</dbReference>
<dbReference type="Pfam" id="PF09335">
    <property type="entry name" value="VTT_dom"/>
    <property type="match status" value="1"/>
</dbReference>
<name>A0A1G6KPV3_9BACT</name>
<dbReference type="PANTHER" id="PTHR42709:SF6">
    <property type="entry name" value="UNDECAPRENYL PHOSPHATE TRANSPORTER A"/>
    <property type="match status" value="1"/>
</dbReference>
<dbReference type="InterPro" id="IPR051311">
    <property type="entry name" value="DedA_domain"/>
</dbReference>
<dbReference type="EMBL" id="FMYP01000026">
    <property type="protein sequence ID" value="SDC33004.1"/>
    <property type="molecule type" value="Genomic_DNA"/>
</dbReference>
<evidence type="ECO:0000313" key="9">
    <source>
        <dbReference type="Proteomes" id="UP000199452"/>
    </source>
</evidence>
<reference evidence="8 9" key="1">
    <citation type="submission" date="2016-09" db="EMBL/GenBank/DDBJ databases">
        <authorList>
            <person name="Capua I."/>
            <person name="De Benedictis P."/>
            <person name="Joannis T."/>
            <person name="Lombin L.H."/>
            <person name="Cattoli G."/>
        </authorList>
    </citation>
    <scope>NUCLEOTIDE SEQUENCE [LARGE SCALE GENOMIC DNA]</scope>
    <source>
        <strain evidence="8 9">A7P-90m</strain>
    </source>
</reference>
<evidence type="ECO:0000256" key="1">
    <source>
        <dbReference type="ARBA" id="ARBA00004651"/>
    </source>
</evidence>
<evidence type="ECO:0000256" key="2">
    <source>
        <dbReference type="ARBA" id="ARBA00022475"/>
    </source>
</evidence>